<dbReference type="EMBL" id="JACJUU010000007">
    <property type="protein sequence ID" value="MBC2770227.1"/>
    <property type="molecule type" value="Genomic_DNA"/>
</dbReference>
<comment type="caution">
    <text evidence="6">The sequence shown here is derived from an EMBL/GenBank/DDBJ whole genome shotgun (WGS) entry which is preliminary data.</text>
</comment>
<proteinExistence type="inferred from homology"/>
<keyword evidence="2 4" id="KW-0808">Transferase</keyword>
<evidence type="ECO:0000256" key="1">
    <source>
        <dbReference type="ARBA" id="ARBA00005054"/>
    </source>
</evidence>
<feature type="site" description="Raises pKa of active site His" evidence="4">
    <location>
        <position position="139"/>
    </location>
</feature>
<dbReference type="InterPro" id="IPR002376">
    <property type="entry name" value="Formyl_transf_N"/>
</dbReference>
<organism evidence="6 7">
    <name type="scientific">Pusillimonas minor</name>
    <dbReference type="NCBI Taxonomy" id="2697024"/>
    <lineage>
        <taxon>Bacteria</taxon>
        <taxon>Pseudomonadati</taxon>
        <taxon>Pseudomonadota</taxon>
        <taxon>Betaproteobacteria</taxon>
        <taxon>Burkholderiales</taxon>
        <taxon>Alcaligenaceae</taxon>
        <taxon>Pusillimonas</taxon>
    </lineage>
</organism>
<protein>
    <recommendedName>
        <fullName evidence="4">Phosphoribosylglycinamide formyltransferase</fullName>
        <ecNumber evidence="4">2.1.2.2</ecNumber>
    </recommendedName>
    <alternativeName>
        <fullName evidence="4">5'-phosphoribosylglycinamide transformylase</fullName>
    </alternativeName>
    <alternativeName>
        <fullName evidence="4">GAR transformylase</fullName>
        <shortName evidence="4">GART</shortName>
    </alternativeName>
</protein>
<feature type="binding site" evidence="4">
    <location>
        <position position="59"/>
    </location>
    <ligand>
        <name>(6R)-10-formyltetrahydrofolate</name>
        <dbReference type="ChEBI" id="CHEBI:195366"/>
    </ligand>
</feature>
<dbReference type="NCBIfam" id="TIGR00639">
    <property type="entry name" value="PurN"/>
    <property type="match status" value="1"/>
</dbReference>
<sequence length="213" mass="22773">MISGRGSNMQALVDAIASRGFDAQVVAVVSDKPEAPGLLWAQRQGLETRVLKPAGYLTREAYDQALAALVERFDPDYVLLAGFMRILSDGFVQQFAGRLVNIHPSLLPAFPGLKTHEQAIATGVQWHGCTVHFVTPVLDGGPIIAQAVVPVLADDTPNVLAQRVLVAEHRLYADVLGWLAAGRVRLSSQGRVIVDAGSPRAYVLPAGHAQSIP</sequence>
<evidence type="ECO:0000313" key="6">
    <source>
        <dbReference type="EMBL" id="MBC2770227.1"/>
    </source>
</evidence>
<evidence type="ECO:0000256" key="2">
    <source>
        <dbReference type="ARBA" id="ARBA00022679"/>
    </source>
</evidence>
<comment type="function">
    <text evidence="4">Catalyzes the transfer of a formyl group from 10-formyltetrahydrofolate to 5-phospho-ribosyl-glycinamide (GAR), producing 5-phospho-ribosyl-N-formylglycinamide (FGAR) and tetrahydrofolate.</text>
</comment>
<dbReference type="SUPFAM" id="SSF53328">
    <property type="entry name" value="Formyltransferase"/>
    <property type="match status" value="1"/>
</dbReference>
<gene>
    <name evidence="4" type="primary">purN</name>
    <name evidence="6" type="ORF">GTU67_09930</name>
</gene>
<keyword evidence="7" id="KW-1185">Reference proteome</keyword>
<feature type="binding site" evidence="4">
    <location>
        <position position="101"/>
    </location>
    <ligand>
        <name>(6R)-10-formyltetrahydrofolate</name>
        <dbReference type="ChEBI" id="CHEBI:195366"/>
    </ligand>
</feature>
<evidence type="ECO:0000256" key="3">
    <source>
        <dbReference type="ARBA" id="ARBA00022755"/>
    </source>
</evidence>
<dbReference type="HAMAP" id="MF_01930">
    <property type="entry name" value="PurN"/>
    <property type="match status" value="1"/>
</dbReference>
<dbReference type="InterPro" id="IPR036477">
    <property type="entry name" value="Formyl_transf_N_sf"/>
</dbReference>
<dbReference type="UniPathway" id="UPA00074">
    <property type="reaction ID" value="UER00126"/>
</dbReference>
<evidence type="ECO:0000256" key="4">
    <source>
        <dbReference type="HAMAP-Rule" id="MF_01930"/>
    </source>
</evidence>
<comment type="catalytic activity">
    <reaction evidence="4">
        <text>N(1)-(5-phospho-beta-D-ribosyl)glycinamide + (6R)-10-formyltetrahydrofolate = N(2)-formyl-N(1)-(5-phospho-beta-D-ribosyl)glycinamide + (6S)-5,6,7,8-tetrahydrofolate + H(+)</text>
        <dbReference type="Rhea" id="RHEA:15053"/>
        <dbReference type="ChEBI" id="CHEBI:15378"/>
        <dbReference type="ChEBI" id="CHEBI:57453"/>
        <dbReference type="ChEBI" id="CHEBI:143788"/>
        <dbReference type="ChEBI" id="CHEBI:147286"/>
        <dbReference type="ChEBI" id="CHEBI:195366"/>
        <dbReference type="EC" id="2.1.2.2"/>
    </reaction>
</comment>
<dbReference type="GO" id="GO:0006189">
    <property type="term" value="P:'de novo' IMP biosynthetic process"/>
    <property type="evidence" value="ECO:0007669"/>
    <property type="project" value="UniProtKB-UniRule"/>
</dbReference>
<feature type="binding site" evidence="4">
    <location>
        <begin position="6"/>
        <end position="8"/>
    </location>
    <ligand>
        <name>N(1)-(5-phospho-beta-D-ribosyl)glycinamide</name>
        <dbReference type="ChEBI" id="CHEBI:143788"/>
    </ligand>
</feature>
<feature type="domain" description="Formyl transferase N-terminal" evidence="5">
    <location>
        <begin position="1"/>
        <end position="176"/>
    </location>
</feature>
<evidence type="ECO:0000259" key="5">
    <source>
        <dbReference type="Pfam" id="PF00551"/>
    </source>
</evidence>
<accession>A0A842HPI7</accession>
<dbReference type="InterPro" id="IPR004607">
    <property type="entry name" value="GART"/>
</dbReference>
<dbReference type="CDD" id="cd08645">
    <property type="entry name" value="FMT_core_GART"/>
    <property type="match status" value="1"/>
</dbReference>
<dbReference type="Gene3D" id="3.40.50.170">
    <property type="entry name" value="Formyl transferase, N-terminal domain"/>
    <property type="match status" value="1"/>
</dbReference>
<dbReference type="GO" id="GO:0004644">
    <property type="term" value="F:phosphoribosylglycinamide formyltransferase activity"/>
    <property type="evidence" value="ECO:0007669"/>
    <property type="project" value="UniProtKB-UniRule"/>
</dbReference>
<name>A0A842HPI7_9BURK</name>
<reference evidence="6 7" key="1">
    <citation type="submission" date="2020-08" db="EMBL/GenBank/DDBJ databases">
        <title>Paraeoetvoesia sp. YC-7-48 draft genome sequence.</title>
        <authorList>
            <person name="Yao L."/>
        </authorList>
    </citation>
    <scope>NUCLEOTIDE SEQUENCE [LARGE SCALE GENOMIC DNA]</scope>
    <source>
        <strain evidence="7">YC-7-48</strain>
    </source>
</reference>
<dbReference type="GO" id="GO:0005829">
    <property type="term" value="C:cytosol"/>
    <property type="evidence" value="ECO:0007669"/>
    <property type="project" value="TreeGrafter"/>
</dbReference>
<comment type="pathway">
    <text evidence="1 4">Purine metabolism; IMP biosynthesis via de novo pathway; N(2)-formyl-N(1)-(5-phospho-D-ribosyl)glycinamide from N(1)-(5-phospho-D-ribosyl)glycinamide (10-formyl THF route): step 1/1.</text>
</comment>
<keyword evidence="3 4" id="KW-0658">Purine biosynthesis</keyword>
<feature type="binding site" evidence="4">
    <location>
        <begin position="84"/>
        <end position="87"/>
    </location>
    <ligand>
        <name>(6R)-10-formyltetrahydrofolate</name>
        <dbReference type="ChEBI" id="CHEBI:195366"/>
    </ligand>
</feature>
<dbReference type="EC" id="2.1.2.2" evidence="4"/>
<dbReference type="RefSeq" id="WP_185780023.1">
    <property type="nucleotide sequence ID" value="NZ_JACJUU010000007.1"/>
</dbReference>
<dbReference type="PANTHER" id="PTHR43369">
    <property type="entry name" value="PHOSPHORIBOSYLGLYCINAMIDE FORMYLTRANSFERASE"/>
    <property type="match status" value="1"/>
</dbReference>
<feature type="active site" description="Proton donor" evidence="4">
    <location>
        <position position="103"/>
    </location>
</feature>
<dbReference type="Proteomes" id="UP000545386">
    <property type="component" value="Unassembled WGS sequence"/>
</dbReference>
<comment type="similarity">
    <text evidence="4">Belongs to the GART family.</text>
</comment>
<dbReference type="Pfam" id="PF00551">
    <property type="entry name" value="Formyl_trans_N"/>
    <property type="match status" value="1"/>
</dbReference>
<dbReference type="AlphaFoldDB" id="A0A842HPI7"/>
<evidence type="ECO:0000313" key="7">
    <source>
        <dbReference type="Proteomes" id="UP000545386"/>
    </source>
</evidence>
<dbReference type="PANTHER" id="PTHR43369:SF2">
    <property type="entry name" value="PHOSPHORIBOSYLGLYCINAMIDE FORMYLTRANSFERASE"/>
    <property type="match status" value="1"/>
</dbReference>